<evidence type="ECO:0000256" key="6">
    <source>
        <dbReference type="HAMAP-Rule" id="MF_00479"/>
    </source>
</evidence>
<dbReference type="GO" id="GO:0010181">
    <property type="term" value="F:FMN binding"/>
    <property type="evidence" value="ECO:0007669"/>
    <property type="project" value="InterPro"/>
</dbReference>
<keyword evidence="6" id="KW-0472">Membrane</keyword>
<evidence type="ECO:0000256" key="4">
    <source>
        <dbReference type="ARBA" id="ARBA00022643"/>
    </source>
</evidence>
<dbReference type="EMBL" id="JACOOT010000014">
    <property type="protein sequence ID" value="MBC5650794.1"/>
    <property type="molecule type" value="Genomic_DNA"/>
</dbReference>
<evidence type="ECO:0000256" key="1">
    <source>
        <dbReference type="ARBA" id="ARBA00022448"/>
    </source>
</evidence>
<comment type="similarity">
    <text evidence="6">Belongs to the RnfG family.</text>
</comment>
<keyword evidence="6" id="KW-0812">Transmembrane</keyword>
<evidence type="ECO:0000256" key="5">
    <source>
        <dbReference type="ARBA" id="ARBA00022982"/>
    </source>
</evidence>
<keyword evidence="6" id="KW-1003">Cell membrane</keyword>
<proteinExistence type="inferred from homology"/>
<dbReference type="GO" id="GO:0005886">
    <property type="term" value="C:plasma membrane"/>
    <property type="evidence" value="ECO:0007669"/>
    <property type="project" value="UniProtKB-SubCell"/>
</dbReference>
<evidence type="ECO:0000313" key="8">
    <source>
        <dbReference type="EMBL" id="MBC5650794.1"/>
    </source>
</evidence>
<keyword evidence="2 6" id="KW-0597">Phosphoprotein</keyword>
<comment type="subunit">
    <text evidence="6">The complex is composed of six subunits: RnfA, RnfB, RnfC, RnfD, RnfE and RnfG.</text>
</comment>
<comment type="function">
    <text evidence="6">Part of a membrane-bound complex that couples electron transfer with translocation of ions across the membrane.</text>
</comment>
<keyword evidence="6" id="KW-1133">Transmembrane helix</keyword>
<protein>
    <recommendedName>
        <fullName evidence="6">Ion-translocating oxidoreductase complex subunit G</fullName>
        <ecNumber evidence="6">7.-.-.-</ecNumber>
    </recommendedName>
    <alternativeName>
        <fullName evidence="6">Rnf electron transport complex subunit G</fullName>
    </alternativeName>
</protein>
<keyword evidence="1 6" id="KW-0813">Transport</keyword>
<gene>
    <name evidence="6" type="primary">rnfG</name>
    <name evidence="8" type="ORF">H8S54_06630</name>
</gene>
<dbReference type="NCBIfam" id="TIGR01947">
    <property type="entry name" value="rnfG"/>
    <property type="match status" value="1"/>
</dbReference>
<keyword evidence="9" id="KW-1185">Reference proteome</keyword>
<dbReference type="Proteomes" id="UP000652847">
    <property type="component" value="Unassembled WGS sequence"/>
</dbReference>
<evidence type="ECO:0000259" key="7">
    <source>
        <dbReference type="SMART" id="SM00900"/>
    </source>
</evidence>
<accession>A0A8I0DNR2</accession>
<evidence type="ECO:0000256" key="2">
    <source>
        <dbReference type="ARBA" id="ARBA00022553"/>
    </source>
</evidence>
<dbReference type="InterPro" id="IPR010209">
    <property type="entry name" value="Ion_transpt_RnfG/RsxG"/>
</dbReference>
<dbReference type="RefSeq" id="WP_021925527.1">
    <property type="nucleotide sequence ID" value="NZ_JACOOT010000014.1"/>
</dbReference>
<dbReference type="EC" id="7.-.-.-" evidence="6"/>
<feature type="domain" description="FMN-binding" evidence="7">
    <location>
        <begin position="106"/>
        <end position="195"/>
    </location>
</feature>
<dbReference type="Pfam" id="PF04205">
    <property type="entry name" value="FMN_bind"/>
    <property type="match status" value="1"/>
</dbReference>
<evidence type="ECO:0000313" key="9">
    <source>
        <dbReference type="Proteomes" id="UP000652847"/>
    </source>
</evidence>
<name>A0A8I0DNR2_9FIRM</name>
<dbReference type="SMART" id="SM00900">
    <property type="entry name" value="FMN_bind"/>
    <property type="match status" value="1"/>
</dbReference>
<keyword evidence="4 6" id="KW-0288">FMN</keyword>
<dbReference type="InterPro" id="IPR007329">
    <property type="entry name" value="FMN-bd"/>
</dbReference>
<keyword evidence="6" id="KW-1278">Translocase</keyword>
<dbReference type="PIRSF" id="PIRSF006091">
    <property type="entry name" value="E_trnsport_RnfG"/>
    <property type="match status" value="1"/>
</dbReference>
<feature type="modified residue" description="FMN phosphoryl threonine" evidence="6">
    <location>
        <position position="178"/>
    </location>
</feature>
<dbReference type="HAMAP" id="MF_00479">
    <property type="entry name" value="RsxG_RnfG"/>
    <property type="match status" value="1"/>
</dbReference>
<comment type="caution">
    <text evidence="8">The sequence shown here is derived from an EMBL/GenBank/DDBJ whole genome shotgun (WGS) entry which is preliminary data.</text>
</comment>
<organism evidence="8 9">
    <name type="scientific">Blautia segnis</name>
    <dbReference type="NCBI Taxonomy" id="2763030"/>
    <lineage>
        <taxon>Bacteria</taxon>
        <taxon>Bacillati</taxon>
        <taxon>Bacillota</taxon>
        <taxon>Clostridia</taxon>
        <taxon>Lachnospirales</taxon>
        <taxon>Lachnospiraceae</taxon>
        <taxon>Blautia</taxon>
    </lineage>
</organism>
<dbReference type="PANTHER" id="PTHR36118">
    <property type="entry name" value="ION-TRANSLOCATING OXIDOREDUCTASE COMPLEX SUBUNIT G"/>
    <property type="match status" value="1"/>
</dbReference>
<comment type="subcellular location">
    <subcellularLocation>
        <location evidence="6">Cell membrane</location>
        <topology evidence="6">Single-pass membrane protein</topology>
    </subcellularLocation>
</comment>
<sequence>MKNKIVKDTLALTVITLISGLLLGVVNDITAGPIASQQAKEKEEAYKAVFAEAASFEVVTSGEDADLESYLDENGYKAQSIDEVMLAKDDAGNELGYAFSVTTSEGYGGDIQFAMGIQDDGTLNGISILSISETAGLGMRATTDDFKNQFKDKNVEKFTYTKTGATSDDEIDALSGATITTNAMTNGVNAGLAAFRYEKGGSQQ</sequence>
<dbReference type="GO" id="GO:0022900">
    <property type="term" value="P:electron transport chain"/>
    <property type="evidence" value="ECO:0007669"/>
    <property type="project" value="UniProtKB-UniRule"/>
</dbReference>
<keyword evidence="3 6" id="KW-0285">Flavoprotein</keyword>
<dbReference type="GO" id="GO:0009055">
    <property type="term" value="F:electron transfer activity"/>
    <property type="evidence" value="ECO:0007669"/>
    <property type="project" value="InterPro"/>
</dbReference>
<evidence type="ECO:0000256" key="3">
    <source>
        <dbReference type="ARBA" id="ARBA00022630"/>
    </source>
</evidence>
<keyword evidence="5 6" id="KW-0249">Electron transport</keyword>
<comment type="cofactor">
    <cofactor evidence="6">
        <name>FMN</name>
        <dbReference type="ChEBI" id="CHEBI:58210"/>
    </cofactor>
</comment>
<dbReference type="PANTHER" id="PTHR36118:SF1">
    <property type="entry name" value="ION-TRANSLOCATING OXIDOREDUCTASE COMPLEX SUBUNIT G"/>
    <property type="match status" value="1"/>
</dbReference>
<dbReference type="AlphaFoldDB" id="A0A8I0DNR2"/>
<reference evidence="8 9" key="1">
    <citation type="submission" date="2020-08" db="EMBL/GenBank/DDBJ databases">
        <title>Genome public.</title>
        <authorList>
            <person name="Liu C."/>
            <person name="Sun Q."/>
        </authorList>
    </citation>
    <scope>NUCLEOTIDE SEQUENCE [LARGE SCALE GENOMIC DNA]</scope>
    <source>
        <strain evidence="8 9">BX17</strain>
    </source>
</reference>